<dbReference type="STRING" id="914234.M2QBM2"/>
<accession>M2QBM2</accession>
<organism evidence="1 2">
    <name type="scientific">Ceriporiopsis subvermispora (strain B)</name>
    <name type="common">White-rot fungus</name>
    <name type="synonym">Gelatoporia subvermispora</name>
    <dbReference type="NCBI Taxonomy" id="914234"/>
    <lineage>
        <taxon>Eukaryota</taxon>
        <taxon>Fungi</taxon>
        <taxon>Dikarya</taxon>
        <taxon>Basidiomycota</taxon>
        <taxon>Agaricomycotina</taxon>
        <taxon>Agaricomycetes</taxon>
        <taxon>Polyporales</taxon>
        <taxon>Gelatoporiaceae</taxon>
        <taxon>Gelatoporia</taxon>
    </lineage>
</organism>
<dbReference type="InterPro" id="IPR011009">
    <property type="entry name" value="Kinase-like_dom_sf"/>
</dbReference>
<gene>
    <name evidence="1" type="ORF">CERSUDRAFT_55502</name>
</gene>
<feature type="non-terminal residue" evidence="1">
    <location>
        <position position="1"/>
    </location>
</feature>
<proteinExistence type="predicted"/>
<name>M2QBM2_CERS8</name>
<dbReference type="SUPFAM" id="SSF56112">
    <property type="entry name" value="Protein kinase-like (PK-like)"/>
    <property type="match status" value="1"/>
</dbReference>
<protein>
    <recommendedName>
        <fullName evidence="3">Protein kinase domain-containing protein</fullName>
    </recommendedName>
</protein>
<dbReference type="OrthoDB" id="5987198at2759"/>
<evidence type="ECO:0008006" key="3">
    <source>
        <dbReference type="Google" id="ProtNLM"/>
    </source>
</evidence>
<dbReference type="Gene3D" id="1.10.510.10">
    <property type="entry name" value="Transferase(Phosphotransferase) domain 1"/>
    <property type="match status" value="1"/>
</dbReference>
<reference evidence="1 2" key="1">
    <citation type="journal article" date="2012" name="Proc. Natl. Acad. Sci. U.S.A.">
        <title>Comparative genomics of Ceriporiopsis subvermispora and Phanerochaete chrysosporium provide insight into selective ligninolysis.</title>
        <authorList>
            <person name="Fernandez-Fueyo E."/>
            <person name="Ruiz-Duenas F.J."/>
            <person name="Ferreira P."/>
            <person name="Floudas D."/>
            <person name="Hibbett D.S."/>
            <person name="Canessa P."/>
            <person name="Larrondo L.F."/>
            <person name="James T.Y."/>
            <person name="Seelenfreund D."/>
            <person name="Lobos S."/>
            <person name="Polanco R."/>
            <person name="Tello M."/>
            <person name="Honda Y."/>
            <person name="Watanabe T."/>
            <person name="Watanabe T."/>
            <person name="Ryu J.S."/>
            <person name="Kubicek C.P."/>
            <person name="Schmoll M."/>
            <person name="Gaskell J."/>
            <person name="Hammel K.E."/>
            <person name="St John F.J."/>
            <person name="Vanden Wymelenberg A."/>
            <person name="Sabat G."/>
            <person name="Splinter BonDurant S."/>
            <person name="Syed K."/>
            <person name="Yadav J.S."/>
            <person name="Doddapaneni H."/>
            <person name="Subramanian V."/>
            <person name="Lavin J.L."/>
            <person name="Oguiza J.A."/>
            <person name="Perez G."/>
            <person name="Pisabarro A.G."/>
            <person name="Ramirez L."/>
            <person name="Santoyo F."/>
            <person name="Master E."/>
            <person name="Coutinho P.M."/>
            <person name="Henrissat B."/>
            <person name="Lombard V."/>
            <person name="Magnuson J.K."/>
            <person name="Kuees U."/>
            <person name="Hori C."/>
            <person name="Igarashi K."/>
            <person name="Samejima M."/>
            <person name="Held B.W."/>
            <person name="Barry K.W."/>
            <person name="LaButti K.M."/>
            <person name="Lapidus A."/>
            <person name="Lindquist E.A."/>
            <person name="Lucas S.M."/>
            <person name="Riley R."/>
            <person name="Salamov A.A."/>
            <person name="Hoffmeister D."/>
            <person name="Schwenk D."/>
            <person name="Hadar Y."/>
            <person name="Yarden O."/>
            <person name="de Vries R.P."/>
            <person name="Wiebenga A."/>
            <person name="Stenlid J."/>
            <person name="Eastwood D."/>
            <person name="Grigoriev I.V."/>
            <person name="Berka R.M."/>
            <person name="Blanchette R.A."/>
            <person name="Kersten P."/>
            <person name="Martinez A.T."/>
            <person name="Vicuna R."/>
            <person name="Cullen D."/>
        </authorList>
    </citation>
    <scope>NUCLEOTIDE SEQUENCE [LARGE SCALE GENOMIC DNA]</scope>
    <source>
        <strain evidence="1 2">B</strain>
    </source>
</reference>
<evidence type="ECO:0000313" key="2">
    <source>
        <dbReference type="Proteomes" id="UP000016930"/>
    </source>
</evidence>
<dbReference type="EMBL" id="KB445803">
    <property type="protein sequence ID" value="EMD34388.1"/>
    <property type="molecule type" value="Genomic_DNA"/>
</dbReference>
<dbReference type="HOGENOM" id="CLU_1820429_0_0_1"/>
<sequence>VKYYFVDFGISAHFPLVNTQIKAMEVLERDREVPELSHKARNDPFKVDVFMIGNVLLHDFHDVPHYHCYDSWRTFSNVDFLQPLIKQMMQPSPEERPSAEGALTARQETRRNLRFTQRQWGLRRRWDVWFEKLAIDYACSFSFDDILCWPCRSCHG</sequence>
<evidence type="ECO:0000313" key="1">
    <source>
        <dbReference type="EMBL" id="EMD34388.1"/>
    </source>
</evidence>
<keyword evidence="2" id="KW-1185">Reference proteome</keyword>
<dbReference type="AlphaFoldDB" id="M2QBM2"/>
<dbReference type="Proteomes" id="UP000016930">
    <property type="component" value="Unassembled WGS sequence"/>
</dbReference>